<feature type="region of interest" description="Disordered" evidence="2">
    <location>
        <begin position="387"/>
        <end position="585"/>
    </location>
</feature>
<dbReference type="CDD" id="cd00431">
    <property type="entry name" value="cysteine_hydrolases"/>
    <property type="match status" value="1"/>
</dbReference>
<dbReference type="SUPFAM" id="SSF47616">
    <property type="entry name" value="GST C-terminal domain-like"/>
    <property type="match status" value="1"/>
</dbReference>
<feature type="region of interest" description="Disordered" evidence="2">
    <location>
        <begin position="94"/>
        <end position="123"/>
    </location>
</feature>
<reference evidence="4 5" key="1">
    <citation type="submission" date="2021-02" db="EMBL/GenBank/DDBJ databases">
        <title>Genome assembly of Pseudopithomyces chartarum.</title>
        <authorList>
            <person name="Jauregui R."/>
            <person name="Singh J."/>
            <person name="Voisey C."/>
        </authorList>
    </citation>
    <scope>NUCLEOTIDE SEQUENCE [LARGE SCALE GENOMIC DNA]</scope>
    <source>
        <strain evidence="4 5">AGR01</strain>
    </source>
</reference>
<dbReference type="AlphaFoldDB" id="A0AAN6RJD1"/>
<dbReference type="PANTHER" id="PTHR31212:SF5">
    <property type="entry name" value="ISOCHORISMATASE FAMILY PROTEIN FAMILY (AFU_ORTHOLOGUE AFUA_3G14500)"/>
    <property type="match status" value="1"/>
</dbReference>
<gene>
    <name evidence="4" type="ORF">GRF29_44g1684001</name>
</gene>
<evidence type="ECO:0000256" key="2">
    <source>
        <dbReference type="SAM" id="MobiDB-lite"/>
    </source>
</evidence>
<dbReference type="PROSITE" id="PS51471">
    <property type="entry name" value="FE2OG_OXY"/>
    <property type="match status" value="1"/>
</dbReference>
<feature type="compositionally biased region" description="Polar residues" evidence="2">
    <location>
        <begin position="465"/>
        <end position="478"/>
    </location>
</feature>
<dbReference type="PANTHER" id="PTHR31212">
    <property type="entry name" value="ALPHA-KETOGLUTARATE-DEPENDENT DIOXYGENASE ALKB HOMOLOG 3"/>
    <property type="match status" value="1"/>
</dbReference>
<comment type="similarity">
    <text evidence="1">Belongs to the isochorismatase family.</text>
</comment>
<dbReference type="InterPro" id="IPR037151">
    <property type="entry name" value="AlkB-like_sf"/>
</dbReference>
<dbReference type="EMBL" id="WVTA01000005">
    <property type="protein sequence ID" value="KAK3210109.1"/>
    <property type="molecule type" value="Genomic_DNA"/>
</dbReference>
<dbReference type="SUPFAM" id="SSF52499">
    <property type="entry name" value="Isochorismatase-like hydrolases"/>
    <property type="match status" value="1"/>
</dbReference>
<dbReference type="SUPFAM" id="SSF51197">
    <property type="entry name" value="Clavaminate synthase-like"/>
    <property type="match status" value="1"/>
</dbReference>
<feature type="compositionally biased region" description="Basic and acidic residues" evidence="2">
    <location>
        <begin position="414"/>
        <end position="446"/>
    </location>
</feature>
<comment type="caution">
    <text evidence="4">The sequence shown here is derived from an EMBL/GenBank/DDBJ whole genome shotgun (WGS) entry which is preliminary data.</text>
</comment>
<dbReference type="Gene3D" id="2.60.120.590">
    <property type="entry name" value="Alpha-ketoglutarate-dependent dioxygenase AlkB-like"/>
    <property type="match status" value="1"/>
</dbReference>
<dbReference type="InterPro" id="IPR005123">
    <property type="entry name" value="Oxoglu/Fe-dep_dioxygenase_dom"/>
</dbReference>
<dbReference type="InterPro" id="IPR036282">
    <property type="entry name" value="Glutathione-S-Trfase_C_sf"/>
</dbReference>
<proteinExistence type="inferred from homology"/>
<dbReference type="InterPro" id="IPR027450">
    <property type="entry name" value="AlkB-like"/>
</dbReference>
<dbReference type="InterPro" id="IPR032854">
    <property type="entry name" value="ALKBH3"/>
</dbReference>
<evidence type="ECO:0000256" key="1">
    <source>
        <dbReference type="ARBA" id="ARBA00006336"/>
    </source>
</evidence>
<dbReference type="Gene3D" id="3.40.50.850">
    <property type="entry name" value="Isochorismatase-like"/>
    <property type="match status" value="1"/>
</dbReference>
<dbReference type="CDD" id="cd00299">
    <property type="entry name" value="GST_C_family"/>
    <property type="match status" value="1"/>
</dbReference>
<name>A0AAN6RJD1_9PLEO</name>
<organism evidence="4 5">
    <name type="scientific">Pseudopithomyces chartarum</name>
    <dbReference type="NCBI Taxonomy" id="1892770"/>
    <lineage>
        <taxon>Eukaryota</taxon>
        <taxon>Fungi</taxon>
        <taxon>Dikarya</taxon>
        <taxon>Ascomycota</taxon>
        <taxon>Pezizomycotina</taxon>
        <taxon>Dothideomycetes</taxon>
        <taxon>Pleosporomycetidae</taxon>
        <taxon>Pleosporales</taxon>
        <taxon>Massarineae</taxon>
        <taxon>Didymosphaeriaceae</taxon>
        <taxon>Pseudopithomyces</taxon>
    </lineage>
</organism>
<accession>A0AAN6RJD1</accession>
<keyword evidence="5" id="KW-1185">Reference proteome</keyword>
<dbReference type="Pfam" id="PF13410">
    <property type="entry name" value="GST_C_2"/>
    <property type="match status" value="1"/>
</dbReference>
<protein>
    <recommendedName>
        <fullName evidence="3">Fe2OG dioxygenase domain-containing protein</fullName>
    </recommendedName>
</protein>
<dbReference type="GO" id="GO:0006307">
    <property type="term" value="P:DNA alkylation repair"/>
    <property type="evidence" value="ECO:0007669"/>
    <property type="project" value="InterPro"/>
</dbReference>
<dbReference type="InterPro" id="IPR000868">
    <property type="entry name" value="Isochorismatase-like_dom"/>
</dbReference>
<feature type="compositionally biased region" description="Polar residues" evidence="2">
    <location>
        <begin position="546"/>
        <end position="573"/>
    </location>
</feature>
<feature type="compositionally biased region" description="Basic and acidic residues" evidence="2">
    <location>
        <begin position="482"/>
        <end position="498"/>
    </location>
</feature>
<dbReference type="Pfam" id="PF00857">
    <property type="entry name" value="Isochorismatase"/>
    <property type="match status" value="1"/>
</dbReference>
<dbReference type="Pfam" id="PF13532">
    <property type="entry name" value="2OG-FeII_Oxy_2"/>
    <property type="match status" value="1"/>
</dbReference>
<feature type="domain" description="Fe2OG dioxygenase" evidence="3">
    <location>
        <begin position="683"/>
        <end position="798"/>
    </location>
</feature>
<dbReference type="Gene3D" id="1.20.1050.10">
    <property type="match status" value="1"/>
</dbReference>
<dbReference type="Proteomes" id="UP001280581">
    <property type="component" value="Unassembled WGS sequence"/>
</dbReference>
<dbReference type="GO" id="GO:0051213">
    <property type="term" value="F:dioxygenase activity"/>
    <property type="evidence" value="ECO:0007669"/>
    <property type="project" value="InterPro"/>
</dbReference>
<dbReference type="InterPro" id="IPR036380">
    <property type="entry name" value="Isochorismatase-like_sf"/>
</dbReference>
<evidence type="ECO:0000313" key="4">
    <source>
        <dbReference type="EMBL" id="KAK3210109.1"/>
    </source>
</evidence>
<evidence type="ECO:0000259" key="3">
    <source>
        <dbReference type="PROSITE" id="PS51471"/>
    </source>
</evidence>
<sequence>MLSLLEILTQNQPHFQTHQALLVLGLQNDFISPDGKLPVNTHTGFLDRIHALIPTFRKQSSNIIWIKTVYEADRHASDPTTGEGDAVMVGGLVDGVESSTDDDDDLPKDLSRPAQSPSSTSKHRLRAINLLKRVSARKTSSQSPREELQAVVEEDDELFLRQSAKNGPACSPGTPGADLVDLVKPKMDQSDPVVQTTNYSAFQGTQLLLILRARLVTEVYICGCITNVNVLATVIDAARHGIRINVVGDCLGFRRQSRHKIALKRMVDFFDANIVTSQEVIERNIPAGTPLSTAPQKDATSADDLQDMVRNLRVSAPQPPNQPDTTHTSRHTLPPTIEVEDSKSEAESLRFANGRLRKPSDTTSLAESRATSDTKISDDQFTDLLVQGAKVPKPDRPVEKQSLVKTKIRMRPRASKDKQASREKRSEEKKQKGEPSKQAEKTDTKTEASSLPVAEKEDKRAKTPKTATSTDKTRSTVITKAESSDKLRYTPSKNERSLKPSASQPALSPVNPDKDLTSRMRLALSRSPKSDSNKDLPSQPQPPPTRNTSTSALSGTQEHNTMPKNSKPQSLATFPSLGPGDRIAEGDSRIVHGFFSPDFYHPSDRSKPLKDLVFTQLYNEVRWQKMLHHDGEVPRLLCAQGEFSADGSMPIYRHPSDQTLPLLHFSNKVQLIRKRAEKLVGHPLNHVLIQLYRSGQDYISEHSDKTLDIERGSSIVNVSFGAERTMRLRTKKIDDTDDSSRETQRVALPHNSMFILGLKSNEKWLHGIMADKRMASERSESENAYDGMRISLTFRHIATYLDAKCRTIWGQGATVKEQRDAGDVINNDEEENESLVRAFSRENHSTEFDWDHWYGSGFDVLHFKGPPKDLPILFASNNQVENDIVKIYLAERGIEYSLSEPPTVKGGYELDRQVVFRDIDMSRTEVTLPFLIIAYLELYNPSDRDERQRPCTSASYDVQIQTTALQKHWHNRYVPTYPYKFSDTLEVLEERCAFQSGPFIAGRRFAQADCVFWPMLNEIIRNWDDWTEESFPHLTEYYQMLWKKKKSVRSVCPKLPEIRRSGPEKGKGRAEE</sequence>
<evidence type="ECO:0000313" key="5">
    <source>
        <dbReference type="Proteomes" id="UP001280581"/>
    </source>
</evidence>
<feature type="region of interest" description="Disordered" evidence="2">
    <location>
        <begin position="314"/>
        <end position="374"/>
    </location>
</feature>